<dbReference type="EMBL" id="CM017325">
    <property type="protein sequence ID" value="KAE8056044.1"/>
    <property type="molecule type" value="Genomic_DNA"/>
</dbReference>
<dbReference type="PANTHER" id="PTHR34380">
    <property type="entry name" value="BNAA03G12380D PROTEIN"/>
    <property type="match status" value="1"/>
</dbReference>
<gene>
    <name evidence="3" type="ORF">FH972_012844</name>
</gene>
<evidence type="ECO:0000313" key="3">
    <source>
        <dbReference type="EMBL" id="KAE8056044.1"/>
    </source>
</evidence>
<evidence type="ECO:0000256" key="2">
    <source>
        <dbReference type="SAM" id="MobiDB-lite"/>
    </source>
</evidence>
<accession>A0A5N6R858</accession>
<proteinExistence type="predicted"/>
<dbReference type="PANTHER" id="PTHR34380:SF8">
    <property type="entry name" value="DNA DOUBLE-STRAND BREAK REPAIR RAD50 ATPASE"/>
    <property type="match status" value="1"/>
</dbReference>
<sequence length="482" mass="54154">MGSGSTPVYALDSDDDDASTNRSISELISTLRIAYRSKSFDRVEAKLVARETRLKREIEDAKKENALLKDALDVAREKERRAEERYEKLLEEMKKGQQEEKSALFELRRKNCELECAIAKAESNAEFWKSRFGEFEIRISKLEEDYAMLVNDEANAFERFENVNKVNAVHVTMEDDAFDCDGNTSAIKGNTDLQNAASERFASRATVDIIDSDEDCALGGILCGKEMSGKKFADNAHSGPTVVKNGTTMLKRKRDSCVNVSEKDVISLIDPDCSTANNSLARSVSSGSNNVDKRTVPLSQNQVILRQIQEKVGARNLMHDFILERNSGDSSSESDAEANVVLDKLAPIVKRKKDNQKWEFDDMCAEFEKDPELCLKAVCALYRQQTCVRKSPLGLPFSSNQGFDKSDALRGTTLAEFLIDGDPQGKLRKSIRELEKYDQKGLSECKRLAVGHSKQLFEIYQKKKDPFFLPSSFERASSGYKK</sequence>
<keyword evidence="1" id="KW-0175">Coiled coil</keyword>
<feature type="region of interest" description="Disordered" evidence="2">
    <location>
        <begin position="1"/>
        <end position="20"/>
    </location>
</feature>
<evidence type="ECO:0000313" key="4">
    <source>
        <dbReference type="Proteomes" id="UP000327013"/>
    </source>
</evidence>
<dbReference type="OrthoDB" id="1899721at2759"/>
<keyword evidence="4" id="KW-1185">Reference proteome</keyword>
<reference evidence="3 4" key="1">
    <citation type="submission" date="2019-06" db="EMBL/GenBank/DDBJ databases">
        <title>A chromosomal-level reference genome of Carpinus fangiana (Coryloideae, Betulaceae).</title>
        <authorList>
            <person name="Yang X."/>
            <person name="Wang Z."/>
            <person name="Zhang L."/>
            <person name="Hao G."/>
            <person name="Liu J."/>
            <person name="Yang Y."/>
        </authorList>
    </citation>
    <scope>NUCLEOTIDE SEQUENCE [LARGE SCALE GENOMIC DNA]</scope>
    <source>
        <strain evidence="3">Cfa_2016G</strain>
        <tissue evidence="3">Leaf</tissue>
    </source>
</reference>
<evidence type="ECO:0000256" key="1">
    <source>
        <dbReference type="SAM" id="Coils"/>
    </source>
</evidence>
<protein>
    <submittedName>
        <fullName evidence="3">Uncharacterized protein</fullName>
    </submittedName>
</protein>
<dbReference type="Proteomes" id="UP000327013">
    <property type="component" value="Chromosome 5"/>
</dbReference>
<dbReference type="AlphaFoldDB" id="A0A5N6R858"/>
<name>A0A5N6R858_9ROSI</name>
<feature type="coiled-coil region" evidence="1">
    <location>
        <begin position="44"/>
        <end position="99"/>
    </location>
</feature>
<organism evidence="3 4">
    <name type="scientific">Carpinus fangiana</name>
    <dbReference type="NCBI Taxonomy" id="176857"/>
    <lineage>
        <taxon>Eukaryota</taxon>
        <taxon>Viridiplantae</taxon>
        <taxon>Streptophyta</taxon>
        <taxon>Embryophyta</taxon>
        <taxon>Tracheophyta</taxon>
        <taxon>Spermatophyta</taxon>
        <taxon>Magnoliopsida</taxon>
        <taxon>eudicotyledons</taxon>
        <taxon>Gunneridae</taxon>
        <taxon>Pentapetalae</taxon>
        <taxon>rosids</taxon>
        <taxon>fabids</taxon>
        <taxon>Fagales</taxon>
        <taxon>Betulaceae</taxon>
        <taxon>Carpinus</taxon>
    </lineage>
</organism>